<dbReference type="Proteomes" id="UP001549143">
    <property type="component" value="Unassembled WGS sequence"/>
</dbReference>
<sequence length="90" mass="9755">MGDRQLQREVLNLLAEQAQSVRLRVGSASPEDRAAMAHGLKGAARGVGAFVLADCADALEREPEIEQHRTRLEQAADAFLAFLSGLEQEP</sequence>
<protein>
    <submittedName>
        <fullName evidence="1">HPt (Histidine-containing phosphotransfer) domain-containing protein</fullName>
    </submittedName>
</protein>
<gene>
    <name evidence="1" type="ORF">ABID44_000448</name>
</gene>
<dbReference type="InterPro" id="IPR036641">
    <property type="entry name" value="HPT_dom_sf"/>
</dbReference>
<dbReference type="EMBL" id="JBEPMN010000001">
    <property type="protein sequence ID" value="MET3660148.1"/>
    <property type="molecule type" value="Genomic_DNA"/>
</dbReference>
<keyword evidence="2" id="KW-1185">Reference proteome</keyword>
<dbReference type="RefSeq" id="WP_354150047.1">
    <property type="nucleotide sequence ID" value="NZ_JBEPMN010000001.1"/>
</dbReference>
<evidence type="ECO:0000313" key="2">
    <source>
        <dbReference type="Proteomes" id="UP001549143"/>
    </source>
</evidence>
<accession>A0ABV2KGF9</accession>
<dbReference type="SUPFAM" id="SSF47226">
    <property type="entry name" value="Histidine-containing phosphotransfer domain, HPT domain"/>
    <property type="match status" value="1"/>
</dbReference>
<evidence type="ECO:0000313" key="1">
    <source>
        <dbReference type="EMBL" id="MET3660148.1"/>
    </source>
</evidence>
<organism evidence="1 2">
    <name type="scientific">Aquamicrobium ahrensii</name>
    <dbReference type="NCBI Taxonomy" id="469551"/>
    <lineage>
        <taxon>Bacteria</taxon>
        <taxon>Pseudomonadati</taxon>
        <taxon>Pseudomonadota</taxon>
        <taxon>Alphaproteobacteria</taxon>
        <taxon>Hyphomicrobiales</taxon>
        <taxon>Phyllobacteriaceae</taxon>
        <taxon>Aquamicrobium</taxon>
    </lineage>
</organism>
<reference evidence="1 2" key="1">
    <citation type="submission" date="2024-06" db="EMBL/GenBank/DDBJ databases">
        <title>Genomic Encyclopedia of Type Strains, Phase IV (KMG-IV): sequencing the most valuable type-strain genomes for metagenomic binning, comparative biology and taxonomic classification.</title>
        <authorList>
            <person name="Goeker M."/>
        </authorList>
    </citation>
    <scope>NUCLEOTIDE SEQUENCE [LARGE SCALE GENOMIC DNA]</scope>
    <source>
        <strain evidence="1 2">DSM 19730</strain>
    </source>
</reference>
<proteinExistence type="predicted"/>
<name>A0ABV2KGF9_9HYPH</name>
<dbReference type="Gene3D" id="1.20.120.160">
    <property type="entry name" value="HPT domain"/>
    <property type="match status" value="1"/>
</dbReference>
<comment type="caution">
    <text evidence="1">The sequence shown here is derived from an EMBL/GenBank/DDBJ whole genome shotgun (WGS) entry which is preliminary data.</text>
</comment>